<reference evidence="1" key="1">
    <citation type="submission" date="2023-07" db="EMBL/GenBank/DDBJ databases">
        <title>draft genome sequence of fig (Ficus carica).</title>
        <authorList>
            <person name="Takahashi T."/>
            <person name="Nishimura K."/>
        </authorList>
    </citation>
    <scope>NUCLEOTIDE SEQUENCE</scope>
</reference>
<dbReference type="Proteomes" id="UP001187192">
    <property type="component" value="Unassembled WGS sequence"/>
</dbReference>
<organism evidence="1 2">
    <name type="scientific">Ficus carica</name>
    <name type="common">Common fig</name>
    <dbReference type="NCBI Taxonomy" id="3494"/>
    <lineage>
        <taxon>Eukaryota</taxon>
        <taxon>Viridiplantae</taxon>
        <taxon>Streptophyta</taxon>
        <taxon>Embryophyta</taxon>
        <taxon>Tracheophyta</taxon>
        <taxon>Spermatophyta</taxon>
        <taxon>Magnoliopsida</taxon>
        <taxon>eudicotyledons</taxon>
        <taxon>Gunneridae</taxon>
        <taxon>Pentapetalae</taxon>
        <taxon>rosids</taxon>
        <taxon>fabids</taxon>
        <taxon>Rosales</taxon>
        <taxon>Moraceae</taxon>
        <taxon>Ficeae</taxon>
        <taxon>Ficus</taxon>
    </lineage>
</organism>
<evidence type="ECO:0000313" key="2">
    <source>
        <dbReference type="Proteomes" id="UP001187192"/>
    </source>
</evidence>
<evidence type="ECO:0000313" key="1">
    <source>
        <dbReference type="EMBL" id="GMN37693.1"/>
    </source>
</evidence>
<keyword evidence="2" id="KW-1185">Reference proteome</keyword>
<comment type="caution">
    <text evidence="1">The sequence shown here is derived from an EMBL/GenBank/DDBJ whole genome shotgun (WGS) entry which is preliminary data.</text>
</comment>
<gene>
    <name evidence="1" type="ORF">TIFTF001_007026</name>
</gene>
<protein>
    <submittedName>
        <fullName evidence="1">Uncharacterized protein</fullName>
    </submittedName>
</protein>
<accession>A0AA88A1Z0</accession>
<dbReference type="AlphaFoldDB" id="A0AA88A1Z0"/>
<name>A0AA88A1Z0_FICCA</name>
<proteinExistence type="predicted"/>
<sequence>MGTPVGCLSRAFSVGSGIRVTQSGRPLSVLDGTPPSVMCVIPRARGWLPRPTTSSLDTAYPGYMANPAGEVRSGRVTQFPGKDLLVGSTRVISIRFEQKNTILPSPHDRIVLGNRI</sequence>
<dbReference type="EMBL" id="BTGU01000007">
    <property type="protein sequence ID" value="GMN37693.1"/>
    <property type="molecule type" value="Genomic_DNA"/>
</dbReference>